<dbReference type="SUPFAM" id="SSF48403">
    <property type="entry name" value="Ankyrin repeat"/>
    <property type="match status" value="1"/>
</dbReference>
<evidence type="ECO:0000313" key="2">
    <source>
        <dbReference type="Proteomes" id="UP000001542"/>
    </source>
</evidence>
<dbReference type="RefSeq" id="XP_001581758.1">
    <property type="nucleotide sequence ID" value="XM_001581708.1"/>
</dbReference>
<dbReference type="Gene3D" id="1.25.40.20">
    <property type="entry name" value="Ankyrin repeat-containing domain"/>
    <property type="match status" value="1"/>
</dbReference>
<name>A2DFR9_TRIV3</name>
<reference evidence="1" key="1">
    <citation type="submission" date="2006-10" db="EMBL/GenBank/DDBJ databases">
        <authorList>
            <person name="Amadeo P."/>
            <person name="Zhao Q."/>
            <person name="Wortman J."/>
            <person name="Fraser-Liggett C."/>
            <person name="Carlton J."/>
        </authorList>
    </citation>
    <scope>NUCLEOTIDE SEQUENCE</scope>
    <source>
        <strain evidence="1">G3</strain>
    </source>
</reference>
<reference evidence="1" key="2">
    <citation type="journal article" date="2007" name="Science">
        <title>Draft genome sequence of the sexually transmitted pathogen Trichomonas vaginalis.</title>
        <authorList>
            <person name="Carlton J.M."/>
            <person name="Hirt R.P."/>
            <person name="Silva J.C."/>
            <person name="Delcher A.L."/>
            <person name="Schatz M."/>
            <person name="Zhao Q."/>
            <person name="Wortman J.R."/>
            <person name="Bidwell S.L."/>
            <person name="Alsmark U.C.M."/>
            <person name="Besteiro S."/>
            <person name="Sicheritz-Ponten T."/>
            <person name="Noel C.J."/>
            <person name="Dacks J.B."/>
            <person name="Foster P.G."/>
            <person name="Simillion C."/>
            <person name="Van de Peer Y."/>
            <person name="Miranda-Saavedra D."/>
            <person name="Barton G.J."/>
            <person name="Westrop G.D."/>
            <person name="Mueller S."/>
            <person name="Dessi D."/>
            <person name="Fiori P.L."/>
            <person name="Ren Q."/>
            <person name="Paulsen I."/>
            <person name="Zhang H."/>
            <person name="Bastida-Corcuera F.D."/>
            <person name="Simoes-Barbosa A."/>
            <person name="Brown M.T."/>
            <person name="Hayes R.D."/>
            <person name="Mukherjee M."/>
            <person name="Okumura C.Y."/>
            <person name="Schneider R."/>
            <person name="Smith A.J."/>
            <person name="Vanacova S."/>
            <person name="Villalvazo M."/>
            <person name="Haas B.J."/>
            <person name="Pertea M."/>
            <person name="Feldblyum T.V."/>
            <person name="Utterback T.R."/>
            <person name="Shu C.L."/>
            <person name="Osoegawa K."/>
            <person name="de Jong P.J."/>
            <person name="Hrdy I."/>
            <person name="Horvathova L."/>
            <person name="Zubacova Z."/>
            <person name="Dolezal P."/>
            <person name="Malik S.B."/>
            <person name="Logsdon J.M. Jr."/>
            <person name="Henze K."/>
            <person name="Gupta A."/>
            <person name="Wang C.C."/>
            <person name="Dunne R.L."/>
            <person name="Upcroft J.A."/>
            <person name="Upcroft P."/>
            <person name="White O."/>
            <person name="Salzberg S.L."/>
            <person name="Tang P."/>
            <person name="Chiu C.-H."/>
            <person name="Lee Y.-S."/>
            <person name="Embley T.M."/>
            <person name="Coombs G.H."/>
            <person name="Mottram J.C."/>
            <person name="Tachezy J."/>
            <person name="Fraser-Liggett C.M."/>
            <person name="Johnson P.J."/>
        </authorList>
    </citation>
    <scope>NUCLEOTIDE SEQUENCE [LARGE SCALE GENOMIC DNA]</scope>
    <source>
        <strain evidence="1">G3</strain>
    </source>
</reference>
<dbReference type="VEuPathDB" id="TrichDB:TVAGG3_0323110"/>
<dbReference type="InParanoid" id="A2DFR9"/>
<gene>
    <name evidence="1" type="ORF">TVAG_391560</name>
</gene>
<organism evidence="1 2">
    <name type="scientific">Trichomonas vaginalis (strain ATCC PRA-98 / G3)</name>
    <dbReference type="NCBI Taxonomy" id="412133"/>
    <lineage>
        <taxon>Eukaryota</taxon>
        <taxon>Metamonada</taxon>
        <taxon>Parabasalia</taxon>
        <taxon>Trichomonadida</taxon>
        <taxon>Trichomonadidae</taxon>
        <taxon>Trichomonas</taxon>
    </lineage>
</organism>
<protein>
    <recommendedName>
        <fullName evidence="3">DUF3447 domain-containing protein</fullName>
    </recommendedName>
</protein>
<accession>A2DFR9</accession>
<dbReference type="Proteomes" id="UP000001542">
    <property type="component" value="Unassembled WGS sequence"/>
</dbReference>
<dbReference type="SMR" id="A2DFR9"/>
<evidence type="ECO:0008006" key="3">
    <source>
        <dbReference type="Google" id="ProtNLM"/>
    </source>
</evidence>
<sequence length="184" mass="20912">MKLFFEEYSNPKESNPIIKFVALSKNPNILDILFKYGYSFEKYSDICKFKIKDALRAAMKNVPTFEILLKKYCESILEKDSRLVIDAFRCASNSALRLLLDAKFNPSYMTEDHRTPISLACAIRNVEAVKILAEVTEDVDIPPDIKAPAAVRVVQTGTPAGTPFLASWHDFFKKHIKKVTFCPI</sequence>
<proteinExistence type="predicted"/>
<evidence type="ECO:0000313" key="1">
    <source>
        <dbReference type="EMBL" id="EAY20772.1"/>
    </source>
</evidence>
<dbReference type="KEGG" id="tva:5466316"/>
<dbReference type="VEuPathDB" id="TrichDB:TVAG_391560"/>
<dbReference type="InterPro" id="IPR036770">
    <property type="entry name" value="Ankyrin_rpt-contain_sf"/>
</dbReference>
<dbReference type="EMBL" id="DS113195">
    <property type="protein sequence ID" value="EAY20772.1"/>
    <property type="molecule type" value="Genomic_DNA"/>
</dbReference>
<keyword evidence="2" id="KW-1185">Reference proteome</keyword>
<dbReference type="AlphaFoldDB" id="A2DFR9"/>